<keyword evidence="2" id="KW-0040">ANK repeat</keyword>
<dbReference type="Pfam" id="PF12796">
    <property type="entry name" value="Ank_2"/>
    <property type="match status" value="1"/>
</dbReference>
<feature type="region of interest" description="Disordered" evidence="3">
    <location>
        <begin position="37"/>
        <end position="81"/>
    </location>
</feature>
<dbReference type="PANTHER" id="PTHR24119:SF0">
    <property type="entry name" value="ACYL-COA-BINDING DOMAIN-CONTAINING PROTEIN 6"/>
    <property type="match status" value="1"/>
</dbReference>
<name>A0ABR3FKN8_9AGAR</name>
<dbReference type="InterPro" id="IPR002110">
    <property type="entry name" value="Ankyrin_rpt"/>
</dbReference>
<dbReference type="SMART" id="SM00248">
    <property type="entry name" value="ANK"/>
    <property type="match status" value="2"/>
</dbReference>
<evidence type="ECO:0000256" key="2">
    <source>
        <dbReference type="PROSITE-ProRule" id="PRU00023"/>
    </source>
</evidence>
<evidence type="ECO:0008006" key="6">
    <source>
        <dbReference type="Google" id="ProtNLM"/>
    </source>
</evidence>
<comment type="caution">
    <text evidence="4">The sequence shown here is derived from an EMBL/GenBank/DDBJ whole genome shotgun (WGS) entry which is preliminary data.</text>
</comment>
<reference evidence="4 5" key="1">
    <citation type="submission" date="2024-02" db="EMBL/GenBank/DDBJ databases">
        <title>A draft genome for the cacao thread blight pathogen Marasmius crinis-equi.</title>
        <authorList>
            <person name="Cohen S.P."/>
            <person name="Baruah I.K."/>
            <person name="Amoako-Attah I."/>
            <person name="Bukari Y."/>
            <person name="Meinhardt L.W."/>
            <person name="Bailey B.A."/>
        </authorList>
    </citation>
    <scope>NUCLEOTIDE SEQUENCE [LARGE SCALE GENOMIC DNA]</scope>
    <source>
        <strain evidence="4 5">GH-76</strain>
    </source>
</reference>
<proteinExistence type="predicted"/>
<feature type="compositionally biased region" description="Acidic residues" evidence="3">
    <location>
        <begin position="51"/>
        <end position="64"/>
    </location>
</feature>
<evidence type="ECO:0000256" key="3">
    <source>
        <dbReference type="SAM" id="MobiDB-lite"/>
    </source>
</evidence>
<dbReference type="InterPro" id="IPR036770">
    <property type="entry name" value="Ankyrin_rpt-contain_sf"/>
</dbReference>
<dbReference type="Gene3D" id="1.20.80.10">
    <property type="match status" value="1"/>
</dbReference>
<dbReference type="InterPro" id="IPR014352">
    <property type="entry name" value="FERM/acyl-CoA-bd_prot_sf"/>
</dbReference>
<evidence type="ECO:0000313" key="4">
    <source>
        <dbReference type="EMBL" id="KAL0575821.1"/>
    </source>
</evidence>
<dbReference type="Gene3D" id="1.25.40.20">
    <property type="entry name" value="Ankyrin repeat-containing domain"/>
    <property type="match status" value="1"/>
</dbReference>
<keyword evidence="5" id="KW-1185">Reference proteome</keyword>
<dbReference type="EMBL" id="JBAHYK010000271">
    <property type="protein sequence ID" value="KAL0575821.1"/>
    <property type="molecule type" value="Genomic_DNA"/>
</dbReference>
<sequence length="181" mass="19496">MTGRAKWDAWKSAGATYHDGAEVEKRYLQIARDLGWTEGTASTAQSKPETVEDEEINWDEDDDVPSQGSSKPSGLGPSVSVMLNEDEAPEDATTIHDFAVSGDTERIEGLLKGKPDLNVNELDENGYTPLHLASDRGNVSVVKLLLEKGADPTIKDADDMTAGAIAEVAGHHEIVRLLSKP</sequence>
<feature type="repeat" description="ANK" evidence="2">
    <location>
        <begin position="125"/>
        <end position="157"/>
    </location>
</feature>
<protein>
    <recommendedName>
        <fullName evidence="6">Ankyrin</fullName>
    </recommendedName>
</protein>
<feature type="compositionally biased region" description="Polar residues" evidence="3">
    <location>
        <begin position="39"/>
        <end position="48"/>
    </location>
</feature>
<evidence type="ECO:0000313" key="5">
    <source>
        <dbReference type="Proteomes" id="UP001465976"/>
    </source>
</evidence>
<dbReference type="PROSITE" id="PS50088">
    <property type="entry name" value="ANK_REPEAT"/>
    <property type="match status" value="1"/>
</dbReference>
<dbReference type="PANTHER" id="PTHR24119">
    <property type="entry name" value="ACYL-COA-BINDING DOMAIN-CONTAINING PROTEIN 6"/>
    <property type="match status" value="1"/>
</dbReference>
<dbReference type="Proteomes" id="UP001465976">
    <property type="component" value="Unassembled WGS sequence"/>
</dbReference>
<dbReference type="PROSITE" id="PS50297">
    <property type="entry name" value="ANK_REP_REGION"/>
    <property type="match status" value="1"/>
</dbReference>
<dbReference type="SUPFAM" id="SSF48403">
    <property type="entry name" value="Ankyrin repeat"/>
    <property type="match status" value="1"/>
</dbReference>
<organism evidence="4 5">
    <name type="scientific">Marasmius crinis-equi</name>
    <dbReference type="NCBI Taxonomy" id="585013"/>
    <lineage>
        <taxon>Eukaryota</taxon>
        <taxon>Fungi</taxon>
        <taxon>Dikarya</taxon>
        <taxon>Basidiomycota</taxon>
        <taxon>Agaricomycotina</taxon>
        <taxon>Agaricomycetes</taxon>
        <taxon>Agaricomycetidae</taxon>
        <taxon>Agaricales</taxon>
        <taxon>Marasmiineae</taxon>
        <taxon>Marasmiaceae</taxon>
        <taxon>Marasmius</taxon>
    </lineage>
</organism>
<keyword evidence="1" id="KW-0446">Lipid-binding</keyword>
<gene>
    <name evidence="4" type="ORF">V5O48_006148</name>
</gene>
<evidence type="ECO:0000256" key="1">
    <source>
        <dbReference type="ARBA" id="ARBA00023121"/>
    </source>
</evidence>
<accession>A0ABR3FKN8</accession>